<organism evidence="2 3">
    <name type="scientific">Gracilibacillus xinjiangensis</name>
    <dbReference type="NCBI Taxonomy" id="1193282"/>
    <lineage>
        <taxon>Bacteria</taxon>
        <taxon>Bacillati</taxon>
        <taxon>Bacillota</taxon>
        <taxon>Bacilli</taxon>
        <taxon>Bacillales</taxon>
        <taxon>Bacillaceae</taxon>
        <taxon>Gracilibacillus</taxon>
    </lineage>
</organism>
<keyword evidence="1" id="KW-0472">Membrane</keyword>
<feature type="transmembrane region" description="Helical" evidence="1">
    <location>
        <begin position="145"/>
        <end position="166"/>
    </location>
</feature>
<reference evidence="3" key="1">
    <citation type="journal article" date="2019" name="Int. J. Syst. Evol. Microbiol.">
        <title>The Global Catalogue of Microorganisms (GCM) 10K type strain sequencing project: providing services to taxonomists for standard genome sequencing and annotation.</title>
        <authorList>
            <consortium name="The Broad Institute Genomics Platform"/>
            <consortium name="The Broad Institute Genome Sequencing Center for Infectious Disease"/>
            <person name="Wu L."/>
            <person name="Ma J."/>
        </authorList>
    </citation>
    <scope>NUCLEOTIDE SEQUENCE [LARGE SCALE GENOMIC DNA]</scope>
    <source>
        <strain evidence="3">CCUG 37865</strain>
    </source>
</reference>
<evidence type="ECO:0000256" key="1">
    <source>
        <dbReference type="SAM" id="Phobius"/>
    </source>
</evidence>
<feature type="transmembrane region" description="Helical" evidence="1">
    <location>
        <begin position="62"/>
        <end position="82"/>
    </location>
</feature>
<feature type="transmembrane region" description="Helical" evidence="1">
    <location>
        <begin position="12"/>
        <end position="32"/>
    </location>
</feature>
<protein>
    <submittedName>
        <fullName evidence="2">Uncharacterized protein</fullName>
    </submittedName>
</protein>
<sequence length="267" mass="30373">MMSLAANDAIKFGIFTGLLAMFIDAVIGHGLFWLNDPYWTYWITDATLIATIVSFGSAIIGIGLWQGVLLIAGQAFILEMYYEFLSPVGLPQQPYWLSDYDVWITGFPVHFLVYMIGYLLALWIWRRKSKMKQVVEIIKASRIAIFSLITILLILILDGLLTHFLVMGYNPGFTFFLQRLITGFVFLFFWNSYVGLDLKGYISGAVLLSLVWLTYNMYLGPIGLPDNFPVYLGYNQLWFLLFPGALVSALVGIGITRRFMPLEVRLP</sequence>
<accession>A0ABV8WV92</accession>
<gene>
    <name evidence="2" type="ORF">ACFOY7_09815</name>
</gene>
<name>A0ABV8WV92_9BACI</name>
<dbReference type="RefSeq" id="WP_390251851.1">
    <property type="nucleotide sequence ID" value="NZ_JBHSDT010000004.1"/>
</dbReference>
<feature type="transmembrane region" description="Helical" evidence="1">
    <location>
        <begin position="38"/>
        <end position="55"/>
    </location>
</feature>
<evidence type="ECO:0000313" key="3">
    <source>
        <dbReference type="Proteomes" id="UP001595882"/>
    </source>
</evidence>
<dbReference type="Proteomes" id="UP001595882">
    <property type="component" value="Unassembled WGS sequence"/>
</dbReference>
<keyword evidence="1" id="KW-1133">Transmembrane helix</keyword>
<keyword evidence="1" id="KW-0812">Transmembrane</keyword>
<comment type="caution">
    <text evidence="2">The sequence shown here is derived from an EMBL/GenBank/DDBJ whole genome shotgun (WGS) entry which is preliminary data.</text>
</comment>
<feature type="transmembrane region" description="Helical" evidence="1">
    <location>
        <begin position="102"/>
        <end position="125"/>
    </location>
</feature>
<feature type="transmembrane region" description="Helical" evidence="1">
    <location>
        <begin position="200"/>
        <end position="218"/>
    </location>
</feature>
<feature type="transmembrane region" description="Helical" evidence="1">
    <location>
        <begin position="172"/>
        <end position="193"/>
    </location>
</feature>
<dbReference type="EMBL" id="JBHSDT010000004">
    <property type="protein sequence ID" value="MFC4403375.1"/>
    <property type="molecule type" value="Genomic_DNA"/>
</dbReference>
<keyword evidence="3" id="KW-1185">Reference proteome</keyword>
<proteinExistence type="predicted"/>
<evidence type="ECO:0000313" key="2">
    <source>
        <dbReference type="EMBL" id="MFC4403375.1"/>
    </source>
</evidence>
<feature type="transmembrane region" description="Helical" evidence="1">
    <location>
        <begin position="238"/>
        <end position="256"/>
    </location>
</feature>